<dbReference type="EMBL" id="CM051404">
    <property type="protein sequence ID" value="KAJ4706022.1"/>
    <property type="molecule type" value="Genomic_DNA"/>
</dbReference>
<organism evidence="1 2">
    <name type="scientific">Melia azedarach</name>
    <name type="common">Chinaberry tree</name>
    <dbReference type="NCBI Taxonomy" id="155640"/>
    <lineage>
        <taxon>Eukaryota</taxon>
        <taxon>Viridiplantae</taxon>
        <taxon>Streptophyta</taxon>
        <taxon>Embryophyta</taxon>
        <taxon>Tracheophyta</taxon>
        <taxon>Spermatophyta</taxon>
        <taxon>Magnoliopsida</taxon>
        <taxon>eudicotyledons</taxon>
        <taxon>Gunneridae</taxon>
        <taxon>Pentapetalae</taxon>
        <taxon>rosids</taxon>
        <taxon>malvids</taxon>
        <taxon>Sapindales</taxon>
        <taxon>Meliaceae</taxon>
        <taxon>Melia</taxon>
    </lineage>
</organism>
<sequence length="341" mass="37562">MDRLALNLCIIACLLLTQSVDVGAKGVGVTWGIRASKLPSPELTLELLKSQKIHKVRIHEPFKHLLTAIKDGDKGWGFDVVVGIPNYELKKLATDFSFATKYVKDHILSYFPSVRITCITVGEEAITGADGDYVLLAMQNIKNSMNAEKVDIPVSTVVGYNVIKEGPSPSEATFSEPAAKSRMPLIVSFLKDNQYPLFASLYPESSYTPGKIHIDSALGKPSAPVVCDADPRYNSVLEVMTDSVYYALRKHGGENIRVVTETGWPNADAPFASKENAKEYITNVIRKSNGPGTLVGQTTYPVEAYIYSLFDEDQNNFVSRTKYGIYNSDMSPIFQTPPFDS</sequence>
<evidence type="ECO:0000313" key="1">
    <source>
        <dbReference type="EMBL" id="KAJ4706022.1"/>
    </source>
</evidence>
<proteinExistence type="predicted"/>
<reference evidence="1 2" key="1">
    <citation type="journal article" date="2023" name="Science">
        <title>Complex scaffold remodeling in plant triterpene biosynthesis.</title>
        <authorList>
            <person name="De La Pena R."/>
            <person name="Hodgson H."/>
            <person name="Liu J.C."/>
            <person name="Stephenson M.J."/>
            <person name="Martin A.C."/>
            <person name="Owen C."/>
            <person name="Harkess A."/>
            <person name="Leebens-Mack J."/>
            <person name="Jimenez L.E."/>
            <person name="Osbourn A."/>
            <person name="Sattely E.S."/>
        </authorList>
    </citation>
    <scope>NUCLEOTIDE SEQUENCE [LARGE SCALE GENOMIC DNA]</scope>
    <source>
        <strain evidence="2">cv. JPN11</strain>
        <tissue evidence="1">Leaf</tissue>
    </source>
</reference>
<accession>A0ACC1X3Y0</accession>
<dbReference type="Proteomes" id="UP001164539">
    <property type="component" value="Chromosome 11"/>
</dbReference>
<gene>
    <name evidence="1" type="ORF">OWV82_019729</name>
</gene>
<protein>
    <submittedName>
        <fullName evidence="1">Glucan endo-1,3-beta-glucosidase</fullName>
    </submittedName>
</protein>
<name>A0ACC1X3Y0_MELAZ</name>
<comment type="caution">
    <text evidence="1">The sequence shown here is derived from an EMBL/GenBank/DDBJ whole genome shotgun (WGS) entry which is preliminary data.</text>
</comment>
<evidence type="ECO:0000313" key="2">
    <source>
        <dbReference type="Proteomes" id="UP001164539"/>
    </source>
</evidence>
<keyword evidence="2" id="KW-1185">Reference proteome</keyword>